<dbReference type="EMBL" id="JASCZI010090819">
    <property type="protein sequence ID" value="MED6146842.1"/>
    <property type="molecule type" value="Genomic_DNA"/>
</dbReference>
<feature type="region of interest" description="Disordered" evidence="1">
    <location>
        <begin position="97"/>
        <end position="134"/>
    </location>
</feature>
<name>A0ABU6TDV7_9FABA</name>
<keyword evidence="3" id="KW-1185">Reference proteome</keyword>
<sequence>MSHSVHRLPFIFLHNKNQCVIACHQLALSPTFMQDVVPYLSDHMDPHAFNALCGMANEYEMAQQAKITEENQVEAQQTNQAILGRLSVDSHFNAPVASGHSAARQSFDSSRSFNRRGIGEDGVRRANTARRRRRARYTRRIDTYRSNNDNTDMDEDEEEDYLVMDADDDDNEGHASDSAAGSSTSKNAGTRYELRTENSRHNPNRFTPSGWSTKGLKKGVSRLYKNVKDRVKKK</sequence>
<evidence type="ECO:0008006" key="4">
    <source>
        <dbReference type="Google" id="ProtNLM"/>
    </source>
</evidence>
<comment type="caution">
    <text evidence="2">The sequence shown here is derived from an EMBL/GenBank/DDBJ whole genome shotgun (WGS) entry which is preliminary data.</text>
</comment>
<evidence type="ECO:0000256" key="1">
    <source>
        <dbReference type="SAM" id="MobiDB-lite"/>
    </source>
</evidence>
<dbReference type="Proteomes" id="UP001341840">
    <property type="component" value="Unassembled WGS sequence"/>
</dbReference>
<evidence type="ECO:0000313" key="2">
    <source>
        <dbReference type="EMBL" id="MED6146842.1"/>
    </source>
</evidence>
<evidence type="ECO:0000313" key="3">
    <source>
        <dbReference type="Proteomes" id="UP001341840"/>
    </source>
</evidence>
<feature type="region of interest" description="Disordered" evidence="1">
    <location>
        <begin position="166"/>
        <end position="217"/>
    </location>
</feature>
<reference evidence="2 3" key="1">
    <citation type="journal article" date="2023" name="Plants (Basel)">
        <title>Bridging the Gap: Combining Genomics and Transcriptomics Approaches to Understand Stylosanthes scabra, an Orphan Legume from the Brazilian Caatinga.</title>
        <authorList>
            <person name="Ferreira-Neto J.R.C."/>
            <person name="da Silva M.D."/>
            <person name="Binneck E."/>
            <person name="de Melo N.F."/>
            <person name="da Silva R.H."/>
            <person name="de Melo A.L.T.M."/>
            <person name="Pandolfi V."/>
            <person name="Bustamante F.O."/>
            <person name="Brasileiro-Vidal A.C."/>
            <person name="Benko-Iseppon A.M."/>
        </authorList>
    </citation>
    <scope>NUCLEOTIDE SEQUENCE [LARGE SCALE GENOMIC DNA]</scope>
    <source>
        <tissue evidence="2">Leaves</tissue>
    </source>
</reference>
<proteinExistence type="predicted"/>
<protein>
    <recommendedName>
        <fullName evidence="4">CUE domain-containing protein</fullName>
    </recommendedName>
</protein>
<feature type="compositionally biased region" description="Polar residues" evidence="1">
    <location>
        <begin position="179"/>
        <end position="188"/>
    </location>
</feature>
<organism evidence="2 3">
    <name type="scientific">Stylosanthes scabra</name>
    <dbReference type="NCBI Taxonomy" id="79078"/>
    <lineage>
        <taxon>Eukaryota</taxon>
        <taxon>Viridiplantae</taxon>
        <taxon>Streptophyta</taxon>
        <taxon>Embryophyta</taxon>
        <taxon>Tracheophyta</taxon>
        <taxon>Spermatophyta</taxon>
        <taxon>Magnoliopsida</taxon>
        <taxon>eudicotyledons</taxon>
        <taxon>Gunneridae</taxon>
        <taxon>Pentapetalae</taxon>
        <taxon>rosids</taxon>
        <taxon>fabids</taxon>
        <taxon>Fabales</taxon>
        <taxon>Fabaceae</taxon>
        <taxon>Papilionoideae</taxon>
        <taxon>50 kb inversion clade</taxon>
        <taxon>dalbergioids sensu lato</taxon>
        <taxon>Dalbergieae</taxon>
        <taxon>Pterocarpus clade</taxon>
        <taxon>Stylosanthes</taxon>
    </lineage>
</organism>
<accession>A0ABU6TDV7</accession>
<feature type="compositionally biased region" description="Polar residues" evidence="1">
    <location>
        <begin position="103"/>
        <end position="112"/>
    </location>
</feature>
<gene>
    <name evidence="2" type="ORF">PIB30_038400</name>
</gene>